<accession>A0A2H0BF36</accession>
<feature type="non-terminal residue" evidence="1">
    <location>
        <position position="1"/>
    </location>
</feature>
<dbReference type="AlphaFoldDB" id="A0A2H0BF36"/>
<name>A0A2H0BF36_UNCKA</name>
<protein>
    <submittedName>
        <fullName evidence="1">Uncharacterized protein</fullName>
    </submittedName>
</protein>
<dbReference type="Proteomes" id="UP000228495">
    <property type="component" value="Unassembled WGS sequence"/>
</dbReference>
<evidence type="ECO:0000313" key="2">
    <source>
        <dbReference type="Proteomes" id="UP000228495"/>
    </source>
</evidence>
<reference evidence="1 2" key="1">
    <citation type="submission" date="2017-09" db="EMBL/GenBank/DDBJ databases">
        <title>Depth-based differentiation of microbial function through sediment-hosted aquifers and enrichment of novel symbionts in the deep terrestrial subsurface.</title>
        <authorList>
            <person name="Probst A.J."/>
            <person name="Ladd B."/>
            <person name="Jarett J.K."/>
            <person name="Geller-Mcgrath D.E."/>
            <person name="Sieber C.M."/>
            <person name="Emerson J.B."/>
            <person name="Anantharaman K."/>
            <person name="Thomas B.C."/>
            <person name="Malmstrom R."/>
            <person name="Stieglmeier M."/>
            <person name="Klingl A."/>
            <person name="Woyke T."/>
            <person name="Ryan C.M."/>
            <person name="Banfield J.F."/>
        </authorList>
    </citation>
    <scope>NUCLEOTIDE SEQUENCE [LARGE SCALE GENOMIC DNA]</scope>
    <source>
        <strain evidence="1">CG22_combo_CG10-13_8_21_14_all_39_12</strain>
    </source>
</reference>
<comment type="caution">
    <text evidence="1">The sequence shown here is derived from an EMBL/GenBank/DDBJ whole genome shotgun (WGS) entry which is preliminary data.</text>
</comment>
<organism evidence="1 2">
    <name type="scientific">candidate division WWE3 bacterium CG22_combo_CG10-13_8_21_14_all_39_12</name>
    <dbReference type="NCBI Taxonomy" id="1975094"/>
    <lineage>
        <taxon>Bacteria</taxon>
        <taxon>Katanobacteria</taxon>
    </lineage>
</organism>
<sequence>VINPNLQQEKAKEGVIKGNVDKIGQALIACVSSNGDPGTNCDTFDKIGVIDPSNSPVDSTYQIIPPAVLGTSIQALGTYTLSDGSICSLGINIDLGSFNTNRTMSNCHTSW</sequence>
<dbReference type="EMBL" id="PCSU01000065">
    <property type="protein sequence ID" value="PIP56287.1"/>
    <property type="molecule type" value="Genomic_DNA"/>
</dbReference>
<gene>
    <name evidence="1" type="ORF">COX05_03710</name>
</gene>
<evidence type="ECO:0000313" key="1">
    <source>
        <dbReference type="EMBL" id="PIP56287.1"/>
    </source>
</evidence>
<proteinExistence type="predicted"/>